<gene>
    <name evidence="1" type="ORF">HMPREF1535_04779</name>
</gene>
<protein>
    <submittedName>
        <fullName evidence="1">Uncharacterized protein</fullName>
    </submittedName>
</protein>
<evidence type="ECO:0000313" key="2">
    <source>
        <dbReference type="Proteomes" id="UP000033047"/>
    </source>
</evidence>
<dbReference type="GeneID" id="69978881"/>
<dbReference type="STRING" id="927665.HMPREF1535_04779"/>
<evidence type="ECO:0000313" key="1">
    <source>
        <dbReference type="EMBL" id="KKB45964.1"/>
    </source>
</evidence>
<sequence length="258" mass="28427">MKKNYYLSILVLIGTVLFSCQSIFDEESKVSNNPQDYIGQLHNEGMDYILDEITQLPKTKSGIRPVDISYIKQATISFMKKKELLNNKITKSTDNYNLPDSINFSDVTMTNIQKDYLIRLIDILSVPKEADFKKITNNIIEFENEILQNEAISDNESFPILCGCSVARYSAIYWTENLEKWKVEIIGIKNSQQKIITTKSGDPEEGFWDGVWDIAKEDAIGAALGALGGAGIGGVGAVPGAIGGGCIASGTEAAHKIF</sequence>
<dbReference type="AlphaFoldDB" id="A0A0F5IK57"/>
<dbReference type="RefSeq" id="WP_007653765.1">
    <property type="nucleotide sequence ID" value="NZ_KQ033914.1"/>
</dbReference>
<dbReference type="Proteomes" id="UP000033047">
    <property type="component" value="Unassembled WGS sequence"/>
</dbReference>
<comment type="caution">
    <text evidence="1">The sequence shown here is derived from an EMBL/GenBank/DDBJ whole genome shotgun (WGS) entry which is preliminary data.</text>
</comment>
<proteinExistence type="predicted"/>
<dbReference type="HOGENOM" id="CLU_1077087_0_0_10"/>
<accession>A0A0F5IK57</accession>
<dbReference type="PATRIC" id="fig|927665.4.peg.4900"/>
<reference evidence="1 2" key="1">
    <citation type="submission" date="2013-04" db="EMBL/GenBank/DDBJ databases">
        <title>The Genome Sequence of Parabacteroides goldsteinii DSM 19448.</title>
        <authorList>
            <consortium name="The Broad Institute Genomics Platform"/>
            <person name="Earl A."/>
            <person name="Ward D."/>
            <person name="Feldgarden M."/>
            <person name="Gevers D."/>
            <person name="Martens E."/>
            <person name="Sakamoto M."/>
            <person name="Benno Y."/>
            <person name="Song Y."/>
            <person name="Liu C."/>
            <person name="Lee J."/>
            <person name="Bolanos M."/>
            <person name="Vaisanen M.L."/>
            <person name="Finegold S.M."/>
            <person name="Walker B."/>
            <person name="Young S."/>
            <person name="Zeng Q."/>
            <person name="Gargeya S."/>
            <person name="Fitzgerald M."/>
            <person name="Haas B."/>
            <person name="Abouelleil A."/>
            <person name="Allen A.W."/>
            <person name="Alvarado L."/>
            <person name="Arachchi H.M."/>
            <person name="Berlin A.M."/>
            <person name="Chapman S.B."/>
            <person name="Gainer-Dewar J."/>
            <person name="Goldberg J."/>
            <person name="Griggs A."/>
            <person name="Gujja S."/>
            <person name="Hansen M."/>
            <person name="Howarth C."/>
            <person name="Imamovic A."/>
            <person name="Ireland A."/>
            <person name="Larimer J."/>
            <person name="McCowan C."/>
            <person name="Murphy C."/>
            <person name="Pearson M."/>
            <person name="Poon T.W."/>
            <person name="Priest M."/>
            <person name="Roberts A."/>
            <person name="Saif S."/>
            <person name="Shea T."/>
            <person name="Sisk P."/>
            <person name="Sykes S."/>
            <person name="Wortman J."/>
            <person name="Nusbaum C."/>
            <person name="Birren B."/>
        </authorList>
    </citation>
    <scope>NUCLEOTIDE SEQUENCE [LARGE SCALE GENOMIC DNA]</scope>
    <source>
        <strain evidence="1 2">DSM 19448</strain>
    </source>
</reference>
<dbReference type="PROSITE" id="PS51257">
    <property type="entry name" value="PROKAR_LIPOPROTEIN"/>
    <property type="match status" value="1"/>
</dbReference>
<dbReference type="EMBL" id="AQHV01000027">
    <property type="protein sequence ID" value="KKB45964.1"/>
    <property type="molecule type" value="Genomic_DNA"/>
</dbReference>
<name>A0A0F5IK57_9BACT</name>
<organism evidence="1 2">
    <name type="scientific">Parabacteroides goldsteinii DSM 19448 = WAL 12034</name>
    <dbReference type="NCBI Taxonomy" id="927665"/>
    <lineage>
        <taxon>Bacteria</taxon>
        <taxon>Pseudomonadati</taxon>
        <taxon>Bacteroidota</taxon>
        <taxon>Bacteroidia</taxon>
        <taxon>Bacteroidales</taxon>
        <taxon>Tannerellaceae</taxon>
        <taxon>Parabacteroides</taxon>
    </lineage>
</organism>